<dbReference type="InterPro" id="IPR014716">
    <property type="entry name" value="Fibrinogen_a/b/g_C_1"/>
</dbReference>
<dbReference type="PROSITE" id="PS00514">
    <property type="entry name" value="FIBRINOGEN_C_1"/>
    <property type="match status" value="1"/>
</dbReference>
<feature type="chain" id="PRO_5021205471" description="Fibrinogen C-terminal domain-containing protein" evidence="2">
    <location>
        <begin position="18"/>
        <end position="321"/>
    </location>
</feature>
<evidence type="ECO:0000256" key="1">
    <source>
        <dbReference type="ARBA" id="ARBA00023157"/>
    </source>
</evidence>
<dbReference type="EnsemblMetazoa" id="AFUN019026-RA">
    <property type="protein sequence ID" value="AFUN019026-PA"/>
    <property type="gene ID" value="AFUN019026"/>
</dbReference>
<evidence type="ECO:0000256" key="2">
    <source>
        <dbReference type="SAM" id="SignalP"/>
    </source>
</evidence>
<dbReference type="Pfam" id="PF00147">
    <property type="entry name" value="Fibrinogen_C"/>
    <property type="match status" value="1"/>
</dbReference>
<dbReference type="PROSITE" id="PS51406">
    <property type="entry name" value="FIBRINOGEN_C_2"/>
    <property type="match status" value="1"/>
</dbReference>
<dbReference type="InterPro" id="IPR002181">
    <property type="entry name" value="Fibrinogen_a/b/g_C_dom"/>
</dbReference>
<keyword evidence="1" id="KW-1015">Disulfide bond</keyword>
<sequence length="321" mass="37155">MTNWSIVLLALSAGVIAIDNPPNNPPFPLKEAELQILGRIEHLSRIFNDKIKLLNERVDEMKHDINGVLLLQNETNEMFTTTKKLLEKISEQLQSFSTSATQRMKNLEHKQGRFTEDTGVYFIQPDTAKNITFEVSRDWTNNHGFGGNWIVFQRRFNGSVNFYRNWADYKEGFGNLRGEHWLGLEKLYSILKTRQHELLIVMEDFDGVIAYAHYDDFKIGDESEKYMIKSVGQYNGTAGDSFSYHKDGLFTTFDQDNDKATYNCGQLYVGAWWLKSCYNSHLNGEYLHGKSNRHAGIIWFKFRGLSYSLKRTKMMIKPVGT</sequence>
<evidence type="ECO:0000259" key="3">
    <source>
        <dbReference type="PROSITE" id="PS51406"/>
    </source>
</evidence>
<dbReference type="PANTHER" id="PTHR19143">
    <property type="entry name" value="FIBRINOGEN/TENASCIN/ANGIOPOEITIN"/>
    <property type="match status" value="1"/>
</dbReference>
<name>A0A4Y0BJE1_ANOFN</name>
<feature type="domain" description="Fibrinogen C-terminal" evidence="3">
    <location>
        <begin position="95"/>
        <end position="320"/>
    </location>
</feature>
<dbReference type="GO" id="GO:0005615">
    <property type="term" value="C:extracellular space"/>
    <property type="evidence" value="ECO:0007669"/>
    <property type="project" value="TreeGrafter"/>
</dbReference>
<dbReference type="InterPro" id="IPR020837">
    <property type="entry name" value="Fibrinogen_CS"/>
</dbReference>
<dbReference type="VEuPathDB" id="VectorBase:AFUN2_008647"/>
<dbReference type="SMART" id="SM00186">
    <property type="entry name" value="FBG"/>
    <property type="match status" value="1"/>
</dbReference>
<dbReference type="CDD" id="cd00087">
    <property type="entry name" value="FReD"/>
    <property type="match status" value="1"/>
</dbReference>
<reference evidence="4" key="1">
    <citation type="submission" date="2020-05" db="UniProtKB">
        <authorList>
            <consortium name="EnsemblMetazoa"/>
        </authorList>
    </citation>
    <scope>IDENTIFICATION</scope>
    <source>
        <strain evidence="4">FUMOZ</strain>
    </source>
</reference>
<organism evidence="4">
    <name type="scientific">Anopheles funestus</name>
    <name type="common">African malaria mosquito</name>
    <dbReference type="NCBI Taxonomy" id="62324"/>
    <lineage>
        <taxon>Eukaryota</taxon>
        <taxon>Metazoa</taxon>
        <taxon>Ecdysozoa</taxon>
        <taxon>Arthropoda</taxon>
        <taxon>Hexapoda</taxon>
        <taxon>Insecta</taxon>
        <taxon>Pterygota</taxon>
        <taxon>Neoptera</taxon>
        <taxon>Endopterygota</taxon>
        <taxon>Diptera</taxon>
        <taxon>Nematocera</taxon>
        <taxon>Culicoidea</taxon>
        <taxon>Culicidae</taxon>
        <taxon>Anophelinae</taxon>
        <taxon>Anopheles</taxon>
    </lineage>
</organism>
<dbReference type="InterPro" id="IPR036056">
    <property type="entry name" value="Fibrinogen-like_C"/>
</dbReference>
<evidence type="ECO:0000313" key="4">
    <source>
        <dbReference type="EnsemblMetazoa" id="AFUN019026-PA"/>
    </source>
</evidence>
<feature type="signal peptide" evidence="2">
    <location>
        <begin position="1"/>
        <end position="17"/>
    </location>
</feature>
<dbReference type="InterPro" id="IPR050373">
    <property type="entry name" value="Fibrinogen_C-term_domain"/>
</dbReference>
<protein>
    <recommendedName>
        <fullName evidence="3">Fibrinogen C-terminal domain-containing protein</fullName>
    </recommendedName>
</protein>
<accession>A0A4Y0BJE1</accession>
<dbReference type="Gene3D" id="3.90.215.10">
    <property type="entry name" value="Gamma Fibrinogen, chain A, domain 1"/>
    <property type="match status" value="1"/>
</dbReference>
<dbReference type="SUPFAM" id="SSF56496">
    <property type="entry name" value="Fibrinogen C-terminal domain-like"/>
    <property type="match status" value="1"/>
</dbReference>
<proteinExistence type="predicted"/>
<dbReference type="PANTHER" id="PTHR19143:SF327">
    <property type="entry name" value="FI21813P1-RELATED"/>
    <property type="match status" value="1"/>
</dbReference>
<dbReference type="VEuPathDB" id="VectorBase:AFUN019026"/>
<dbReference type="STRING" id="62324.A0A4Y0BJE1"/>
<dbReference type="AlphaFoldDB" id="A0A4Y0BJE1"/>
<keyword evidence="2" id="KW-0732">Signal</keyword>